<protein>
    <submittedName>
        <fullName evidence="2">IQ domain-containing protein F3</fullName>
    </submittedName>
</protein>
<dbReference type="InterPro" id="IPR000048">
    <property type="entry name" value="IQ_motif_EF-hand-BS"/>
</dbReference>
<sequence>MPCKEEAHSRLHCHRGLRELPPEPPKRDHWESSALLGSQIRARQYLSTKEEAAVKIQAWWRGTLVRRTLLVAALQAWVIQAWWRELLWRQMQKLQHILLKVYVIQEQAAVRLQSCVRMCRCHRRYRQVRSTLCALQAPRCSLPLQVGDGPQEQPAGAVKGLEFHVEILSI</sequence>
<dbReference type="Pfam" id="PF00612">
    <property type="entry name" value="IQ"/>
    <property type="match status" value="2"/>
</dbReference>
<proteinExistence type="predicted"/>
<dbReference type="Proteomes" id="UP000504628">
    <property type="component" value="Chromosome 7"/>
</dbReference>
<gene>
    <name evidence="2" type="primary">IQCF3</name>
</gene>
<dbReference type="GeneID" id="114501444"/>
<dbReference type="InParanoid" id="A0A7E6E8I5"/>
<dbReference type="AlphaFoldDB" id="A0A7E6E8I5"/>
<dbReference type="SMART" id="SM00015">
    <property type="entry name" value="IQ"/>
    <property type="match status" value="2"/>
</dbReference>
<keyword evidence="1" id="KW-1185">Reference proteome</keyword>
<dbReference type="KEGG" id="pdic:114501444"/>
<reference evidence="2" key="1">
    <citation type="submission" date="2025-08" db="UniProtKB">
        <authorList>
            <consortium name="RefSeq"/>
        </authorList>
    </citation>
    <scope>IDENTIFICATION</scope>
    <source>
        <tissue evidence="2">Muscle</tissue>
    </source>
</reference>
<dbReference type="PANTHER" id="PTHR21633">
    <property type="entry name" value="IQ MOTIF CONTAINING F"/>
    <property type="match status" value="1"/>
</dbReference>
<organism evidence="1 2">
    <name type="scientific">Phyllostomus discolor</name>
    <name type="common">pale spear-nosed bat</name>
    <dbReference type="NCBI Taxonomy" id="89673"/>
    <lineage>
        <taxon>Eukaryota</taxon>
        <taxon>Metazoa</taxon>
        <taxon>Chordata</taxon>
        <taxon>Craniata</taxon>
        <taxon>Vertebrata</taxon>
        <taxon>Euteleostomi</taxon>
        <taxon>Mammalia</taxon>
        <taxon>Eutheria</taxon>
        <taxon>Laurasiatheria</taxon>
        <taxon>Chiroptera</taxon>
        <taxon>Yangochiroptera</taxon>
        <taxon>Phyllostomidae</taxon>
        <taxon>Phyllostominae</taxon>
        <taxon>Phyllostomus</taxon>
    </lineage>
</organism>
<dbReference type="OrthoDB" id="9837193at2759"/>
<dbReference type="InterPro" id="IPR039887">
    <property type="entry name" value="IQCF"/>
</dbReference>
<accession>A0A7E6E8I5</accession>
<dbReference type="RefSeq" id="XP_035887395.1">
    <property type="nucleotide sequence ID" value="XM_036031502.1"/>
</dbReference>
<dbReference type="Gene3D" id="1.20.5.190">
    <property type="match status" value="1"/>
</dbReference>
<dbReference type="GO" id="GO:0005516">
    <property type="term" value="F:calmodulin binding"/>
    <property type="evidence" value="ECO:0007669"/>
    <property type="project" value="TreeGrafter"/>
</dbReference>
<evidence type="ECO:0000313" key="2">
    <source>
        <dbReference type="RefSeq" id="XP_035887395.1"/>
    </source>
</evidence>
<dbReference type="PANTHER" id="PTHR21633:SF5">
    <property type="entry name" value="IQ DOMAIN-CONTAINING PROTEIN F3"/>
    <property type="match status" value="1"/>
</dbReference>
<evidence type="ECO:0000313" key="1">
    <source>
        <dbReference type="Proteomes" id="UP000504628"/>
    </source>
</evidence>
<dbReference type="PROSITE" id="PS50096">
    <property type="entry name" value="IQ"/>
    <property type="match status" value="2"/>
</dbReference>
<dbReference type="CTD" id="401067"/>
<name>A0A7E6E8I5_9CHIR</name>